<feature type="transmembrane region" description="Helical" evidence="8">
    <location>
        <begin position="112"/>
        <end position="134"/>
    </location>
</feature>
<reference evidence="9 10" key="1">
    <citation type="submission" date="2024-09" db="EMBL/GenBank/DDBJ databases">
        <authorList>
            <person name="Sun Q."/>
            <person name="Mori K."/>
        </authorList>
    </citation>
    <scope>NUCLEOTIDE SEQUENCE [LARGE SCALE GENOMIC DNA]</scope>
    <source>
        <strain evidence="9 10">CCM 4839</strain>
    </source>
</reference>
<dbReference type="Gene3D" id="1.20.1740.10">
    <property type="entry name" value="Amino acid/polyamine transporter I"/>
    <property type="match status" value="1"/>
</dbReference>
<feature type="transmembrane region" description="Helical" evidence="8">
    <location>
        <begin position="146"/>
        <end position="163"/>
    </location>
</feature>
<evidence type="ECO:0000256" key="7">
    <source>
        <dbReference type="ARBA" id="ARBA00023136"/>
    </source>
</evidence>
<keyword evidence="5 8" id="KW-0812">Transmembrane</keyword>
<evidence type="ECO:0000256" key="4">
    <source>
        <dbReference type="ARBA" id="ARBA00022544"/>
    </source>
</evidence>
<keyword evidence="7 8" id="KW-0472">Membrane</keyword>
<feature type="transmembrane region" description="Helical" evidence="8">
    <location>
        <begin position="12"/>
        <end position="34"/>
    </location>
</feature>
<dbReference type="Pfam" id="PF03845">
    <property type="entry name" value="Spore_permease"/>
    <property type="match status" value="1"/>
</dbReference>
<name>A0ABV6J4E9_9BACL</name>
<evidence type="ECO:0000256" key="6">
    <source>
        <dbReference type="ARBA" id="ARBA00022989"/>
    </source>
</evidence>
<organism evidence="9 10">
    <name type="scientific">Paenibacillus mendelii</name>
    <dbReference type="NCBI Taxonomy" id="206163"/>
    <lineage>
        <taxon>Bacteria</taxon>
        <taxon>Bacillati</taxon>
        <taxon>Bacillota</taxon>
        <taxon>Bacilli</taxon>
        <taxon>Bacillales</taxon>
        <taxon>Paenibacillaceae</taxon>
        <taxon>Paenibacillus</taxon>
    </lineage>
</organism>
<comment type="caution">
    <text evidence="9">The sequence shown here is derived from an EMBL/GenBank/DDBJ whole genome shotgun (WGS) entry which is preliminary data.</text>
</comment>
<dbReference type="InterPro" id="IPR004761">
    <property type="entry name" value="Spore_GerAB"/>
</dbReference>
<dbReference type="RefSeq" id="WP_204821071.1">
    <property type="nucleotide sequence ID" value="NZ_JANHOF010000009.1"/>
</dbReference>
<dbReference type="NCBIfam" id="TIGR00912">
    <property type="entry name" value="2A0309"/>
    <property type="match status" value="1"/>
</dbReference>
<comment type="subcellular location">
    <subcellularLocation>
        <location evidence="1">Membrane</location>
        <topology evidence="1">Multi-pass membrane protein</topology>
    </subcellularLocation>
</comment>
<feature type="transmembrane region" description="Helical" evidence="8">
    <location>
        <begin position="79"/>
        <end position="100"/>
    </location>
</feature>
<feature type="transmembrane region" description="Helical" evidence="8">
    <location>
        <begin position="40"/>
        <end position="58"/>
    </location>
</feature>
<sequence>MEQARISSWQFFLLTFMYVLGTTFFLRPGGLIAVARQDAWMIWLWTGAIGVAMAYLWMKLAAYYPGLSIVQVCTKAGGKLAGGFIAMCYIGFFVQLASWVVRNLGDFMKSTLMPHTPITVFHVMILAVVCYATVKGLESIARTNEMLTPIILLTFIIICFLMLPEWNTDRFQPAFRLEVWKTMKETRNVIAFPYIESIVLMMMFPYVKSRQKASFVWGMTIATLILVAVTAFTVGVLGVTRASHETYPLYVIVQEIRIGSLIEHLEASITVILLVAIFIKLSTTFYCAVTGICQLFQLTDRTWVAVPLTLIVSGLSLSNENVVENISWDKRYVFEYELIFGLFFPLLLLVLAWLRKRRVQH</sequence>
<evidence type="ECO:0000256" key="2">
    <source>
        <dbReference type="ARBA" id="ARBA00007998"/>
    </source>
</evidence>
<evidence type="ECO:0000313" key="10">
    <source>
        <dbReference type="Proteomes" id="UP001589818"/>
    </source>
</evidence>
<dbReference type="PANTHER" id="PTHR34975:SF2">
    <property type="entry name" value="SPORE GERMINATION PROTEIN A2"/>
    <property type="match status" value="1"/>
</dbReference>
<feature type="transmembrane region" description="Helical" evidence="8">
    <location>
        <begin position="267"/>
        <end position="289"/>
    </location>
</feature>
<feature type="transmembrane region" description="Helical" evidence="8">
    <location>
        <begin position="301"/>
        <end position="318"/>
    </location>
</feature>
<keyword evidence="4" id="KW-0309">Germination</keyword>
<keyword evidence="6 8" id="KW-1133">Transmembrane helix</keyword>
<gene>
    <name evidence="9" type="ORF">ACFFJ8_05065</name>
</gene>
<evidence type="ECO:0000256" key="8">
    <source>
        <dbReference type="SAM" id="Phobius"/>
    </source>
</evidence>
<keyword evidence="10" id="KW-1185">Reference proteome</keyword>
<proteinExistence type="inferred from homology"/>
<feature type="transmembrane region" description="Helical" evidence="8">
    <location>
        <begin position="338"/>
        <end position="354"/>
    </location>
</feature>
<dbReference type="EMBL" id="JBHLVF010000009">
    <property type="protein sequence ID" value="MFC0390743.1"/>
    <property type="molecule type" value="Genomic_DNA"/>
</dbReference>
<dbReference type="Proteomes" id="UP001589818">
    <property type="component" value="Unassembled WGS sequence"/>
</dbReference>
<feature type="transmembrane region" description="Helical" evidence="8">
    <location>
        <begin position="214"/>
        <end position="239"/>
    </location>
</feature>
<protein>
    <submittedName>
        <fullName evidence="9">Endospore germination permease</fullName>
    </submittedName>
</protein>
<keyword evidence="3" id="KW-0813">Transport</keyword>
<feature type="transmembrane region" description="Helical" evidence="8">
    <location>
        <begin position="189"/>
        <end position="207"/>
    </location>
</feature>
<evidence type="ECO:0000313" key="9">
    <source>
        <dbReference type="EMBL" id="MFC0390743.1"/>
    </source>
</evidence>
<comment type="similarity">
    <text evidence="2">Belongs to the amino acid-polyamine-organocation (APC) superfamily. Spore germination protein (SGP) (TC 2.A.3.9) family.</text>
</comment>
<accession>A0ABV6J4E9</accession>
<evidence type="ECO:0000256" key="1">
    <source>
        <dbReference type="ARBA" id="ARBA00004141"/>
    </source>
</evidence>
<evidence type="ECO:0000256" key="5">
    <source>
        <dbReference type="ARBA" id="ARBA00022692"/>
    </source>
</evidence>
<dbReference type="PANTHER" id="PTHR34975">
    <property type="entry name" value="SPORE GERMINATION PROTEIN A2"/>
    <property type="match status" value="1"/>
</dbReference>
<evidence type="ECO:0000256" key="3">
    <source>
        <dbReference type="ARBA" id="ARBA00022448"/>
    </source>
</evidence>